<evidence type="ECO:0000313" key="3">
    <source>
        <dbReference type="Proteomes" id="UP000315295"/>
    </source>
</evidence>
<evidence type="ECO:0000256" key="1">
    <source>
        <dbReference type="SAM" id="MobiDB-lite"/>
    </source>
</evidence>
<organism evidence="2 3">
    <name type="scientific">Malus baccata</name>
    <name type="common">Siberian crab apple</name>
    <name type="synonym">Pyrus baccata</name>
    <dbReference type="NCBI Taxonomy" id="106549"/>
    <lineage>
        <taxon>Eukaryota</taxon>
        <taxon>Viridiplantae</taxon>
        <taxon>Streptophyta</taxon>
        <taxon>Embryophyta</taxon>
        <taxon>Tracheophyta</taxon>
        <taxon>Spermatophyta</taxon>
        <taxon>Magnoliopsida</taxon>
        <taxon>eudicotyledons</taxon>
        <taxon>Gunneridae</taxon>
        <taxon>Pentapetalae</taxon>
        <taxon>rosids</taxon>
        <taxon>fabids</taxon>
        <taxon>Rosales</taxon>
        <taxon>Rosaceae</taxon>
        <taxon>Amygdaloideae</taxon>
        <taxon>Maleae</taxon>
        <taxon>Malus</taxon>
    </lineage>
</organism>
<evidence type="ECO:0000313" key="2">
    <source>
        <dbReference type="EMBL" id="TQD97413.1"/>
    </source>
</evidence>
<feature type="region of interest" description="Disordered" evidence="1">
    <location>
        <begin position="1"/>
        <end position="70"/>
    </location>
</feature>
<dbReference type="EMBL" id="VIEB01000273">
    <property type="protein sequence ID" value="TQD97413.1"/>
    <property type="molecule type" value="Genomic_DNA"/>
</dbReference>
<feature type="compositionally biased region" description="Polar residues" evidence="1">
    <location>
        <begin position="60"/>
        <end position="70"/>
    </location>
</feature>
<comment type="caution">
    <text evidence="2">The sequence shown here is derived from an EMBL/GenBank/DDBJ whole genome shotgun (WGS) entry which is preliminary data.</text>
</comment>
<gene>
    <name evidence="2" type="ORF">C1H46_016992</name>
</gene>
<reference evidence="2 3" key="1">
    <citation type="journal article" date="2019" name="G3 (Bethesda)">
        <title>Sequencing of a Wild Apple (Malus baccata) Genome Unravels the Differences Between Cultivated and Wild Apple Species Regarding Disease Resistance and Cold Tolerance.</title>
        <authorList>
            <person name="Chen X."/>
        </authorList>
    </citation>
    <scope>NUCLEOTIDE SEQUENCE [LARGE SCALE GENOMIC DNA]</scope>
    <source>
        <strain evidence="3">cv. Shandingzi</strain>
        <tissue evidence="2">Leaves</tissue>
    </source>
</reference>
<sequence>MAGHASSERWIETDGARKRGRGRSGDLSTIATDPRFHESGRGGTVREKHGGPSGLADPARTTQTVSPPSSYSSFLCLWNRSIYSKRIDSSEMVFRLVRFVRVRLMIVEASDTQTATSNPLRSLFPKALPLICHQVRRNLLASDWMINVKKSH</sequence>
<keyword evidence="3" id="KW-1185">Reference proteome</keyword>
<feature type="compositionally biased region" description="Basic and acidic residues" evidence="1">
    <location>
        <begin position="1"/>
        <end position="17"/>
    </location>
</feature>
<name>A0A540MFE0_MALBA</name>
<dbReference type="AlphaFoldDB" id="A0A540MFE0"/>
<feature type="compositionally biased region" description="Basic and acidic residues" evidence="1">
    <location>
        <begin position="34"/>
        <end position="50"/>
    </location>
</feature>
<protein>
    <submittedName>
        <fullName evidence="2">Uncharacterized protein</fullName>
    </submittedName>
</protein>
<dbReference type="Proteomes" id="UP000315295">
    <property type="component" value="Unassembled WGS sequence"/>
</dbReference>
<accession>A0A540MFE0</accession>
<proteinExistence type="predicted"/>